<sequence length="148" mass="16309">RNTMPLTFNAGNVKTISGACKIIEIILLLVTMMIQRTTGSLFGGEDAHIFSMGLLVTGLIITPILLLCYIVDRDITRSSVIEPVLNITLFGLFLIAAVLCLIYWESHIVVNDSTRRLLGISLGCFTLFASIAYLVDGIHVCRLYFQPS</sequence>
<dbReference type="AlphaFoldDB" id="A0AAW0XNN5"/>
<evidence type="ECO:0000313" key="3">
    <source>
        <dbReference type="Proteomes" id="UP001445076"/>
    </source>
</evidence>
<keyword evidence="1" id="KW-0472">Membrane</keyword>
<gene>
    <name evidence="2" type="ORF">OTU49_002463</name>
</gene>
<dbReference type="Proteomes" id="UP001445076">
    <property type="component" value="Unassembled WGS sequence"/>
</dbReference>
<comment type="caution">
    <text evidence="2">The sequence shown here is derived from an EMBL/GenBank/DDBJ whole genome shotgun (WGS) entry which is preliminary data.</text>
</comment>
<protein>
    <recommendedName>
        <fullName evidence="4">MARVEL domain-containing protein</fullName>
    </recommendedName>
</protein>
<feature type="transmembrane region" description="Helical" evidence="1">
    <location>
        <begin position="12"/>
        <end position="35"/>
    </location>
</feature>
<keyword evidence="1" id="KW-1133">Transmembrane helix</keyword>
<feature type="non-terminal residue" evidence="2">
    <location>
        <position position="1"/>
    </location>
</feature>
<evidence type="ECO:0008006" key="4">
    <source>
        <dbReference type="Google" id="ProtNLM"/>
    </source>
</evidence>
<accession>A0AAW0XNN5</accession>
<keyword evidence="1" id="KW-0812">Transmembrane</keyword>
<reference evidence="2 3" key="1">
    <citation type="journal article" date="2024" name="BMC Genomics">
        <title>Genome assembly of redclaw crayfish (Cherax quadricarinatus) provides insights into its immune adaptation and hypoxia tolerance.</title>
        <authorList>
            <person name="Liu Z."/>
            <person name="Zheng J."/>
            <person name="Li H."/>
            <person name="Fang K."/>
            <person name="Wang S."/>
            <person name="He J."/>
            <person name="Zhou D."/>
            <person name="Weng S."/>
            <person name="Chi M."/>
            <person name="Gu Z."/>
            <person name="He J."/>
            <person name="Li F."/>
            <person name="Wang M."/>
        </authorList>
    </citation>
    <scope>NUCLEOTIDE SEQUENCE [LARGE SCALE GENOMIC DNA]</scope>
    <source>
        <strain evidence="2">ZL_2023a</strain>
    </source>
</reference>
<proteinExistence type="predicted"/>
<feature type="transmembrane region" description="Helical" evidence="1">
    <location>
        <begin position="47"/>
        <end position="71"/>
    </location>
</feature>
<name>A0AAW0XNN5_CHEQU</name>
<dbReference type="EMBL" id="JARKIK010000031">
    <property type="protein sequence ID" value="KAK8741042.1"/>
    <property type="molecule type" value="Genomic_DNA"/>
</dbReference>
<feature type="transmembrane region" description="Helical" evidence="1">
    <location>
        <begin position="83"/>
        <end position="104"/>
    </location>
</feature>
<feature type="transmembrane region" description="Helical" evidence="1">
    <location>
        <begin position="116"/>
        <end position="135"/>
    </location>
</feature>
<evidence type="ECO:0000313" key="2">
    <source>
        <dbReference type="EMBL" id="KAK8741042.1"/>
    </source>
</evidence>
<evidence type="ECO:0000256" key="1">
    <source>
        <dbReference type="SAM" id="Phobius"/>
    </source>
</evidence>
<organism evidence="2 3">
    <name type="scientific">Cherax quadricarinatus</name>
    <name type="common">Australian red claw crayfish</name>
    <dbReference type="NCBI Taxonomy" id="27406"/>
    <lineage>
        <taxon>Eukaryota</taxon>
        <taxon>Metazoa</taxon>
        <taxon>Ecdysozoa</taxon>
        <taxon>Arthropoda</taxon>
        <taxon>Crustacea</taxon>
        <taxon>Multicrustacea</taxon>
        <taxon>Malacostraca</taxon>
        <taxon>Eumalacostraca</taxon>
        <taxon>Eucarida</taxon>
        <taxon>Decapoda</taxon>
        <taxon>Pleocyemata</taxon>
        <taxon>Astacidea</taxon>
        <taxon>Parastacoidea</taxon>
        <taxon>Parastacidae</taxon>
        <taxon>Cherax</taxon>
    </lineage>
</organism>
<keyword evidence="3" id="KW-1185">Reference proteome</keyword>